<accession>A0A1E1KL53</accession>
<keyword evidence="3" id="KW-1185">Reference proteome</keyword>
<evidence type="ECO:0000313" key="2">
    <source>
        <dbReference type="EMBL" id="CZS98767.1"/>
    </source>
</evidence>
<proteinExistence type="predicted"/>
<gene>
    <name evidence="2" type="ORF">RCO7_06448</name>
</gene>
<feature type="chain" id="PRO_5009446241" description="Isoamyl alcohol oxidase" evidence="1">
    <location>
        <begin position="25"/>
        <end position="386"/>
    </location>
</feature>
<dbReference type="STRING" id="914237.A0A1E1KL53"/>
<reference evidence="3" key="1">
    <citation type="submission" date="2016-03" db="EMBL/GenBank/DDBJ databases">
        <authorList>
            <person name="Ploux O."/>
        </authorList>
    </citation>
    <scope>NUCLEOTIDE SEQUENCE [LARGE SCALE GENOMIC DNA]</scope>
    <source>
        <strain evidence="3">UK7</strain>
    </source>
</reference>
<dbReference type="AlphaFoldDB" id="A0A1E1KL53"/>
<evidence type="ECO:0000256" key="1">
    <source>
        <dbReference type="SAM" id="SignalP"/>
    </source>
</evidence>
<dbReference type="InParanoid" id="A0A1E1KL53"/>
<evidence type="ECO:0008006" key="4">
    <source>
        <dbReference type="Google" id="ProtNLM"/>
    </source>
</evidence>
<sequence length="386" mass="43203">MFNQMFISETSMLLWILLPSLSNCAVPFRPEITPPPVFRRQTPEAKVDPANACVKSWSSYRSNSFVTQMLSQFPGTTTVLPQWLETYTNFELVDYSTMQWTKLCDGHSREVSRAPTTTLARSYSTYFNYTTWYPETYHTTNIVPTCTYSRNSNQCSKLWSAWSASTSAAATATDYPTTWDDLVQYRVPPCDQPQWDCPVKPDLAECTVGADYTGTMYYWPVTTVSGDFCAQNGSTLTPLPTRAGHANTVVRNGQTFTSPSVYLVLPSVTAFYRSAGQGFNVRTAPCGPTATDVTLTLAPQSVSSVQYKLPAEPSAVSWDDFNTVRKEAWADSCPYPRACTGFVLGEYKNYNPAIQVPHELIKKRQSAWKNCTGWTYVRPKLVPLGQ</sequence>
<evidence type="ECO:0000313" key="3">
    <source>
        <dbReference type="Proteomes" id="UP000178129"/>
    </source>
</evidence>
<dbReference type="EMBL" id="FJUW01000015">
    <property type="protein sequence ID" value="CZS98767.1"/>
    <property type="molecule type" value="Genomic_DNA"/>
</dbReference>
<name>A0A1E1KL53_9HELO</name>
<protein>
    <recommendedName>
        <fullName evidence="4">Isoamyl alcohol oxidase</fullName>
    </recommendedName>
</protein>
<keyword evidence="1" id="KW-0732">Signal</keyword>
<comment type="caution">
    <text evidence="2">The sequence shown here is derived from an EMBL/GenBank/DDBJ whole genome shotgun (WGS) entry which is preliminary data.</text>
</comment>
<dbReference type="Proteomes" id="UP000178129">
    <property type="component" value="Unassembled WGS sequence"/>
</dbReference>
<organism evidence="2 3">
    <name type="scientific">Rhynchosporium graminicola</name>
    <dbReference type="NCBI Taxonomy" id="2792576"/>
    <lineage>
        <taxon>Eukaryota</taxon>
        <taxon>Fungi</taxon>
        <taxon>Dikarya</taxon>
        <taxon>Ascomycota</taxon>
        <taxon>Pezizomycotina</taxon>
        <taxon>Leotiomycetes</taxon>
        <taxon>Helotiales</taxon>
        <taxon>Ploettnerulaceae</taxon>
        <taxon>Rhynchosporium</taxon>
    </lineage>
</organism>
<feature type="signal peptide" evidence="1">
    <location>
        <begin position="1"/>
        <end position="24"/>
    </location>
</feature>